<dbReference type="RefSeq" id="WP_186839850.1">
    <property type="nucleotide sequence ID" value="NZ_JACOOZ010000001.1"/>
</dbReference>
<keyword evidence="2" id="KW-1185">Reference proteome</keyword>
<comment type="caution">
    <text evidence="1">The sequence shown here is derived from an EMBL/GenBank/DDBJ whole genome shotgun (WGS) entry which is preliminary data.</text>
</comment>
<protein>
    <submittedName>
        <fullName evidence="1">Uncharacterized protein</fullName>
    </submittedName>
</protein>
<accession>A0ABR7EZC5</accession>
<reference evidence="1 2" key="1">
    <citation type="submission" date="2020-08" db="EMBL/GenBank/DDBJ databases">
        <title>Genome public.</title>
        <authorList>
            <person name="Liu C."/>
            <person name="Sun Q."/>
        </authorList>
    </citation>
    <scope>NUCLEOTIDE SEQUENCE [LARGE SCALE GENOMIC DNA]</scope>
    <source>
        <strain evidence="1 2">BX4</strain>
    </source>
</reference>
<dbReference type="Proteomes" id="UP000597877">
    <property type="component" value="Unassembled WGS sequence"/>
</dbReference>
<evidence type="ECO:0000313" key="1">
    <source>
        <dbReference type="EMBL" id="MBC5666707.1"/>
    </source>
</evidence>
<organism evidence="1 2">
    <name type="scientific">Eubacterium segne</name>
    <dbReference type="NCBI Taxonomy" id="2763045"/>
    <lineage>
        <taxon>Bacteria</taxon>
        <taxon>Bacillati</taxon>
        <taxon>Bacillota</taxon>
        <taxon>Clostridia</taxon>
        <taxon>Eubacteriales</taxon>
        <taxon>Eubacteriaceae</taxon>
        <taxon>Eubacterium</taxon>
    </lineage>
</organism>
<evidence type="ECO:0000313" key="2">
    <source>
        <dbReference type="Proteomes" id="UP000597877"/>
    </source>
</evidence>
<dbReference type="EMBL" id="JACOOZ010000001">
    <property type="protein sequence ID" value="MBC5666707.1"/>
    <property type="molecule type" value="Genomic_DNA"/>
</dbReference>
<gene>
    <name evidence="1" type="ORF">H8S00_01685</name>
</gene>
<sequence>MWSVSYIEDGFFKVKSGFSSDKEAVKWLVNSGFVAYELSVWSELINGYRTVEKFWES</sequence>
<name>A0ABR7EZC5_9FIRM</name>
<proteinExistence type="predicted"/>